<dbReference type="GO" id="GO:0008360">
    <property type="term" value="P:regulation of cell shape"/>
    <property type="evidence" value="ECO:0007669"/>
    <property type="project" value="UniProtKB-KW"/>
</dbReference>
<reference evidence="19 20" key="1">
    <citation type="submission" date="2015-12" db="EMBL/GenBank/DDBJ databases">
        <title>Genome sequence of Aneurinibacillus soli.</title>
        <authorList>
            <person name="Lee J.S."/>
            <person name="Lee K.C."/>
            <person name="Kim K.K."/>
            <person name="Lee B.W."/>
        </authorList>
    </citation>
    <scope>NUCLEOTIDE SEQUENCE [LARGE SCALE GENOMIC DNA]</scope>
    <source>
        <strain evidence="19 20">CB4</strain>
    </source>
</reference>
<evidence type="ECO:0000256" key="6">
    <source>
        <dbReference type="ARBA" id="ARBA00022670"/>
    </source>
</evidence>
<dbReference type="RefSeq" id="WP_172890919.1">
    <property type="nucleotide sequence ID" value="NZ_AP017312.1"/>
</dbReference>
<dbReference type="GO" id="GO:0009252">
    <property type="term" value="P:peptidoglycan biosynthetic process"/>
    <property type="evidence" value="ECO:0007669"/>
    <property type="project" value="UniProtKB-KW"/>
</dbReference>
<proteinExistence type="inferred from homology"/>
<dbReference type="GO" id="GO:0008658">
    <property type="term" value="F:penicillin binding"/>
    <property type="evidence" value="ECO:0007669"/>
    <property type="project" value="InterPro"/>
</dbReference>
<feature type="compositionally biased region" description="Basic and acidic residues" evidence="17">
    <location>
        <begin position="755"/>
        <end position="798"/>
    </location>
</feature>
<dbReference type="Proteomes" id="UP000217696">
    <property type="component" value="Chromosome"/>
</dbReference>
<protein>
    <submittedName>
        <fullName evidence="19">Penicillin-binding protein 1F</fullName>
    </submittedName>
</protein>
<feature type="compositionally biased region" description="Polar residues" evidence="17">
    <location>
        <begin position="671"/>
        <end position="685"/>
    </location>
</feature>
<evidence type="ECO:0000256" key="13">
    <source>
        <dbReference type="ARBA" id="ARBA00023268"/>
    </source>
</evidence>
<dbReference type="GO" id="GO:0006508">
    <property type="term" value="P:proteolysis"/>
    <property type="evidence" value="ECO:0007669"/>
    <property type="project" value="UniProtKB-KW"/>
</dbReference>
<feature type="compositionally biased region" description="Basic and acidic residues" evidence="17">
    <location>
        <begin position="704"/>
        <end position="714"/>
    </location>
</feature>
<keyword evidence="6" id="KW-0645">Protease</keyword>
<dbReference type="InterPro" id="IPR001460">
    <property type="entry name" value="PCN-bd_Tpept"/>
</dbReference>
<comment type="subcellular location">
    <subcellularLocation>
        <location evidence="1">Cell membrane</location>
    </subcellularLocation>
</comment>
<comment type="catalytic activity">
    <reaction evidence="16">
        <text>[GlcNAc-(1-&gt;4)-Mur2Ac(oyl-L-Ala-gamma-D-Glu-L-Lys-D-Ala-D-Ala)](n)-di-trans,octa-cis-undecaprenyl diphosphate + beta-D-GlcNAc-(1-&gt;4)-Mur2Ac(oyl-L-Ala-gamma-D-Glu-L-Lys-D-Ala-D-Ala)-di-trans,octa-cis-undecaprenyl diphosphate = [GlcNAc-(1-&gt;4)-Mur2Ac(oyl-L-Ala-gamma-D-Glu-L-Lys-D-Ala-D-Ala)](n+1)-di-trans,octa-cis-undecaprenyl diphosphate + di-trans,octa-cis-undecaprenyl diphosphate + H(+)</text>
        <dbReference type="Rhea" id="RHEA:23708"/>
        <dbReference type="Rhea" id="RHEA-COMP:9602"/>
        <dbReference type="Rhea" id="RHEA-COMP:9603"/>
        <dbReference type="ChEBI" id="CHEBI:15378"/>
        <dbReference type="ChEBI" id="CHEBI:58405"/>
        <dbReference type="ChEBI" id="CHEBI:60033"/>
        <dbReference type="ChEBI" id="CHEBI:78435"/>
        <dbReference type="EC" id="2.4.99.28"/>
    </reaction>
</comment>
<keyword evidence="13" id="KW-0511">Multifunctional enzyme</keyword>
<evidence type="ECO:0000256" key="1">
    <source>
        <dbReference type="ARBA" id="ARBA00004236"/>
    </source>
</evidence>
<keyword evidence="5" id="KW-0121">Carboxypeptidase</keyword>
<feature type="region of interest" description="Disordered" evidence="17">
    <location>
        <begin position="671"/>
        <end position="798"/>
    </location>
</feature>
<name>A0A0U5B3T2_9BACL</name>
<keyword evidence="4" id="KW-1003">Cell membrane</keyword>
<organism evidence="19 20">
    <name type="scientific">Aneurinibacillus soli</name>
    <dbReference type="NCBI Taxonomy" id="1500254"/>
    <lineage>
        <taxon>Bacteria</taxon>
        <taxon>Bacillati</taxon>
        <taxon>Bacillota</taxon>
        <taxon>Bacilli</taxon>
        <taxon>Bacillales</taxon>
        <taxon>Paenibacillaceae</taxon>
        <taxon>Aneurinibacillus group</taxon>
        <taxon>Aneurinibacillus</taxon>
    </lineage>
</organism>
<dbReference type="AlphaFoldDB" id="A0A0U5B3T2"/>
<evidence type="ECO:0000256" key="17">
    <source>
        <dbReference type="SAM" id="MobiDB-lite"/>
    </source>
</evidence>
<feature type="compositionally biased region" description="Polar residues" evidence="17">
    <location>
        <begin position="715"/>
        <end position="725"/>
    </location>
</feature>
<evidence type="ECO:0000256" key="5">
    <source>
        <dbReference type="ARBA" id="ARBA00022645"/>
    </source>
</evidence>
<keyword evidence="12 18" id="KW-0472">Membrane</keyword>
<dbReference type="SUPFAM" id="SSF56601">
    <property type="entry name" value="beta-lactamase/transpeptidase-like"/>
    <property type="match status" value="1"/>
</dbReference>
<sequence>MTKQNGSTNTLEEPNKKKKSAWKNILLVLQISTILFFMGVLFAGAAAAGYVASLVKGDPVRSYDEIYQKISANNLTGFAYFADKTLIGQLITAEDRRLVSHTEVSPHLIDAIISTEDKYFYEHKGIVPSAIARAGIQQMTGASVQTGGSTLTQQLVKQTILSPEQTMQRKFREMFLALRVERMFTKDQILDAYINKMYFGKNANGSNVYGVQAAAKGIFGVDAKNLNIPQAAYLAGMLQAPSSYIPFKSIKKNGLKLGKERQKLVLSRMLENGKITKQEYDEAIAYDIEAHLAKPSRKAFEKYPYLMMEIEQRAAELLVKQDIAKNPELKKESYNKLVEEKRIAVRQGGYHIYTTINKNVYEKMQQIAANPVNFGPDRPAIDGKPMPEQVGSILINNKTGAILGMMEGRNFETEKTNHVTALRQPGSTIKPLGVYGPAIEEGIISPSSTVVDEETVFPGGYTPKNANNTFKGPVTVRDALKWSRNVPAVKVYFETGVRKSLGYVKKMGVTSIVDSDYYLPSALGGLTYGISVEEMTNAYATFANEGQFIDAYLIQRIENSEHEVVYEHKAKPVQVFSPQTSWLVTDMLRDVISSGTGTRVLSSINGHDVAGKTGTTQDERDKWFVGYTKDVSLGVWVGYDKKYKLYKSSFEDAQKIWGKVFSSVLDINPQLSPTENVMSRPSGTSDKGIYNADLAASRNPGSYGKKEEPKKAENKSNTAPNGQDKTNVDVKTPDGTDTTQNADQQKTDGSNTTEKNSETRPKDPDKPVTSKPGHKSDSNAKPEAKKTEHKKETTKNEQ</sequence>
<keyword evidence="8" id="KW-0808">Transferase</keyword>
<comment type="catalytic activity">
    <reaction evidence="15">
        <text>Preferential cleavage: (Ac)2-L-Lys-D-Ala-|-D-Ala. Also transpeptidation of peptidyl-alanyl moieties that are N-acyl substituents of D-alanine.</text>
        <dbReference type="EC" id="3.4.16.4"/>
    </reaction>
</comment>
<dbReference type="KEGG" id="asoc:CB4_03501"/>
<dbReference type="GO" id="GO:0030288">
    <property type="term" value="C:outer membrane-bounded periplasmic space"/>
    <property type="evidence" value="ECO:0007669"/>
    <property type="project" value="TreeGrafter"/>
</dbReference>
<keyword evidence="18" id="KW-1133">Transmembrane helix</keyword>
<evidence type="ECO:0000256" key="15">
    <source>
        <dbReference type="ARBA" id="ARBA00034000"/>
    </source>
</evidence>
<dbReference type="Gene3D" id="1.10.3810.10">
    <property type="entry name" value="Biosynthetic peptidoglycan transglycosylase-like"/>
    <property type="match status" value="1"/>
</dbReference>
<dbReference type="GO" id="GO:0008955">
    <property type="term" value="F:peptidoglycan glycosyltransferase activity"/>
    <property type="evidence" value="ECO:0007669"/>
    <property type="project" value="UniProtKB-EC"/>
</dbReference>
<evidence type="ECO:0000256" key="8">
    <source>
        <dbReference type="ARBA" id="ARBA00022679"/>
    </source>
</evidence>
<evidence type="ECO:0000256" key="9">
    <source>
        <dbReference type="ARBA" id="ARBA00022801"/>
    </source>
</evidence>
<keyword evidence="14" id="KW-0961">Cell wall biogenesis/degradation</keyword>
<evidence type="ECO:0000313" key="19">
    <source>
        <dbReference type="EMBL" id="BAU29314.1"/>
    </source>
</evidence>
<accession>A0A0U5B3T2</accession>
<comment type="similarity">
    <text evidence="3">In the N-terminal section; belongs to the glycosyltransferase 51 family.</text>
</comment>
<keyword evidence="10" id="KW-0133">Cell shape</keyword>
<dbReference type="InterPro" id="IPR012338">
    <property type="entry name" value="Beta-lactam/transpept-like"/>
</dbReference>
<dbReference type="GO" id="GO:0005886">
    <property type="term" value="C:plasma membrane"/>
    <property type="evidence" value="ECO:0007669"/>
    <property type="project" value="UniProtKB-SubCell"/>
</dbReference>
<dbReference type="EMBL" id="AP017312">
    <property type="protein sequence ID" value="BAU29314.1"/>
    <property type="molecule type" value="Genomic_DNA"/>
</dbReference>
<dbReference type="InterPro" id="IPR001264">
    <property type="entry name" value="Glyco_trans_51"/>
</dbReference>
<gene>
    <name evidence="19" type="primary">pbpF_1</name>
    <name evidence="19" type="ORF">CB4_03501</name>
</gene>
<evidence type="ECO:0000256" key="14">
    <source>
        <dbReference type="ARBA" id="ARBA00023316"/>
    </source>
</evidence>
<keyword evidence="7" id="KW-0328">Glycosyltransferase</keyword>
<evidence type="ECO:0000256" key="18">
    <source>
        <dbReference type="SAM" id="Phobius"/>
    </source>
</evidence>
<dbReference type="InterPro" id="IPR036950">
    <property type="entry name" value="PBP_transglycosylase"/>
</dbReference>
<keyword evidence="18" id="KW-0812">Transmembrane</keyword>
<evidence type="ECO:0000256" key="11">
    <source>
        <dbReference type="ARBA" id="ARBA00022984"/>
    </source>
</evidence>
<evidence type="ECO:0000256" key="12">
    <source>
        <dbReference type="ARBA" id="ARBA00023136"/>
    </source>
</evidence>
<feature type="compositionally biased region" description="Polar residues" evidence="17">
    <location>
        <begin position="735"/>
        <end position="754"/>
    </location>
</feature>
<feature type="transmembrane region" description="Helical" evidence="18">
    <location>
        <begin position="25"/>
        <end position="52"/>
    </location>
</feature>
<evidence type="ECO:0000256" key="2">
    <source>
        <dbReference type="ARBA" id="ARBA00007090"/>
    </source>
</evidence>
<dbReference type="Gene3D" id="3.40.710.10">
    <property type="entry name" value="DD-peptidase/beta-lactamase superfamily"/>
    <property type="match status" value="1"/>
</dbReference>
<dbReference type="InterPro" id="IPR023346">
    <property type="entry name" value="Lysozyme-like_dom_sf"/>
</dbReference>
<evidence type="ECO:0000256" key="10">
    <source>
        <dbReference type="ARBA" id="ARBA00022960"/>
    </source>
</evidence>
<evidence type="ECO:0000256" key="4">
    <source>
        <dbReference type="ARBA" id="ARBA00022475"/>
    </source>
</evidence>
<keyword evidence="9" id="KW-0378">Hydrolase</keyword>
<evidence type="ECO:0000256" key="16">
    <source>
        <dbReference type="ARBA" id="ARBA00049902"/>
    </source>
</evidence>
<dbReference type="Pfam" id="PF00912">
    <property type="entry name" value="Transgly"/>
    <property type="match status" value="1"/>
</dbReference>
<dbReference type="Pfam" id="PF00905">
    <property type="entry name" value="Transpeptidase"/>
    <property type="match status" value="1"/>
</dbReference>
<dbReference type="PANTHER" id="PTHR32282:SF11">
    <property type="entry name" value="PENICILLIN-BINDING PROTEIN 1B"/>
    <property type="match status" value="1"/>
</dbReference>
<dbReference type="GO" id="GO:0071555">
    <property type="term" value="P:cell wall organization"/>
    <property type="evidence" value="ECO:0007669"/>
    <property type="project" value="UniProtKB-KW"/>
</dbReference>
<evidence type="ECO:0000256" key="7">
    <source>
        <dbReference type="ARBA" id="ARBA00022676"/>
    </source>
</evidence>
<dbReference type="SUPFAM" id="SSF53955">
    <property type="entry name" value="Lysozyme-like"/>
    <property type="match status" value="1"/>
</dbReference>
<dbReference type="InterPro" id="IPR050396">
    <property type="entry name" value="Glycosyltr_51/Transpeptidase"/>
</dbReference>
<dbReference type="FunFam" id="1.10.3810.10:FF:000001">
    <property type="entry name" value="Penicillin-binding protein 1A"/>
    <property type="match status" value="1"/>
</dbReference>
<evidence type="ECO:0000256" key="3">
    <source>
        <dbReference type="ARBA" id="ARBA00007739"/>
    </source>
</evidence>
<dbReference type="PANTHER" id="PTHR32282">
    <property type="entry name" value="BINDING PROTEIN TRANSPEPTIDASE, PUTATIVE-RELATED"/>
    <property type="match status" value="1"/>
</dbReference>
<comment type="similarity">
    <text evidence="2">In the C-terminal section; belongs to the transpeptidase family.</text>
</comment>
<evidence type="ECO:0000313" key="20">
    <source>
        <dbReference type="Proteomes" id="UP000217696"/>
    </source>
</evidence>
<dbReference type="GO" id="GO:0009002">
    <property type="term" value="F:serine-type D-Ala-D-Ala carboxypeptidase activity"/>
    <property type="evidence" value="ECO:0007669"/>
    <property type="project" value="UniProtKB-EC"/>
</dbReference>
<keyword evidence="11" id="KW-0573">Peptidoglycan synthesis</keyword>
<keyword evidence="20" id="KW-1185">Reference proteome</keyword>